<protein>
    <submittedName>
        <fullName evidence="1">Uncharacterized protein</fullName>
    </submittedName>
</protein>
<dbReference type="AlphaFoldDB" id="A0AA42PYZ8"/>
<sequence>MLKEEQLKQLNNALVDLGSRVALLEAAYAVTTHKELGETGVKTLITQLREVRAHLQMLGMPCKGENILTALERGPSDHNGATIRA</sequence>
<evidence type="ECO:0000313" key="2">
    <source>
        <dbReference type="Proteomes" id="UP001161065"/>
    </source>
</evidence>
<dbReference type="RefSeq" id="WP_280007840.1">
    <property type="nucleotide sequence ID" value="NZ_JAOCEK010000004.1"/>
</dbReference>
<evidence type="ECO:0000313" key="1">
    <source>
        <dbReference type="EMBL" id="MDH1334120.1"/>
    </source>
</evidence>
<dbReference type="Proteomes" id="UP001161065">
    <property type="component" value="Unassembled WGS sequence"/>
</dbReference>
<reference evidence="1" key="1">
    <citation type="submission" date="2022-09" db="EMBL/GenBank/DDBJ databases">
        <title>Intensive care unit water sources are persistently colonized with multi-drug resistant bacteria and are the site of extensive horizontal gene transfer of antibiotic resistance genes.</title>
        <authorList>
            <person name="Diorio-Toth L."/>
        </authorList>
    </citation>
    <scope>NUCLEOTIDE SEQUENCE</scope>
    <source>
        <strain evidence="1">GD03832</strain>
    </source>
</reference>
<name>A0AA42PYZ8_9BURK</name>
<accession>A0AA42PYZ8</accession>
<gene>
    <name evidence="1" type="ORF">N5D63_08185</name>
</gene>
<dbReference type="EMBL" id="JAOCEK010000004">
    <property type="protein sequence ID" value="MDH1334120.1"/>
    <property type="molecule type" value="Genomic_DNA"/>
</dbReference>
<organism evidence="1 2">
    <name type="scientific">Comamonas thiooxydans</name>
    <dbReference type="NCBI Taxonomy" id="363952"/>
    <lineage>
        <taxon>Bacteria</taxon>
        <taxon>Pseudomonadati</taxon>
        <taxon>Pseudomonadota</taxon>
        <taxon>Betaproteobacteria</taxon>
        <taxon>Burkholderiales</taxon>
        <taxon>Comamonadaceae</taxon>
        <taxon>Comamonas</taxon>
    </lineage>
</organism>
<proteinExistence type="predicted"/>
<comment type="caution">
    <text evidence="1">The sequence shown here is derived from an EMBL/GenBank/DDBJ whole genome shotgun (WGS) entry which is preliminary data.</text>
</comment>